<evidence type="ECO:0000256" key="9">
    <source>
        <dbReference type="ARBA" id="ARBA00022741"/>
    </source>
</evidence>
<dbReference type="InterPro" id="IPR022692">
    <property type="entry name" value="Gemini_AL1_REP_central"/>
</dbReference>
<name>A0A8F5MKX4_9VIRU</name>
<feature type="domain" description="CRESS-DNA virus Rep endonuclease" evidence="14">
    <location>
        <begin position="5"/>
        <end position="114"/>
    </location>
</feature>
<dbReference type="InterPro" id="IPR001301">
    <property type="entry name" value="Gemini_AL1_CLV"/>
</dbReference>
<evidence type="ECO:0000256" key="3">
    <source>
        <dbReference type="ARBA" id="ARBA00022562"/>
    </source>
</evidence>
<dbReference type="SUPFAM" id="SSF52540">
    <property type="entry name" value="P-loop containing nucleoside triphosphate hydrolases"/>
    <property type="match status" value="1"/>
</dbReference>
<dbReference type="Pfam" id="PF00799">
    <property type="entry name" value="Gemini_AL1"/>
    <property type="match status" value="1"/>
</dbReference>
<evidence type="ECO:0000256" key="10">
    <source>
        <dbReference type="ARBA" id="ARBA00022759"/>
    </source>
</evidence>
<dbReference type="GO" id="GO:0046872">
    <property type="term" value="F:metal ion binding"/>
    <property type="evidence" value="ECO:0007669"/>
    <property type="project" value="UniProtKB-KW"/>
</dbReference>
<proteinExistence type="predicted"/>
<evidence type="ECO:0000256" key="2">
    <source>
        <dbReference type="ARBA" id="ARBA00014531"/>
    </source>
</evidence>
<dbReference type="EMBL" id="MW678926">
    <property type="protein sequence ID" value="QXN75567.1"/>
    <property type="molecule type" value="Genomic_DNA"/>
</dbReference>
<dbReference type="Pfam" id="PF08283">
    <property type="entry name" value="Gemini_AL1_M"/>
    <property type="match status" value="1"/>
</dbReference>
<evidence type="ECO:0000259" key="14">
    <source>
        <dbReference type="PROSITE" id="PS52020"/>
    </source>
</evidence>
<keyword evidence="11" id="KW-0378">Hydrolase</keyword>
<evidence type="ECO:0000256" key="11">
    <source>
        <dbReference type="ARBA" id="ARBA00022801"/>
    </source>
</evidence>
<evidence type="ECO:0000256" key="12">
    <source>
        <dbReference type="ARBA" id="ARBA00023124"/>
    </source>
</evidence>
<evidence type="ECO:0000256" key="4">
    <source>
        <dbReference type="ARBA" id="ARBA00022679"/>
    </source>
</evidence>
<evidence type="ECO:0000313" key="16">
    <source>
        <dbReference type="EMBL" id="QXN75575.1"/>
    </source>
</evidence>
<keyword evidence="8" id="KW-0479">Metal-binding</keyword>
<dbReference type="GO" id="GO:0016779">
    <property type="term" value="F:nucleotidyltransferase activity"/>
    <property type="evidence" value="ECO:0007669"/>
    <property type="project" value="UniProtKB-KW"/>
</dbReference>
<reference evidence="16" key="1">
    <citation type="submission" date="2021-02" db="EMBL/GenBank/DDBJ databases">
        <title>Agricultural practices are the primary influencer of seasonal variation in a dryland aerobiome.</title>
        <authorList>
            <person name="Finn D.R."/>
            <person name="Maldonado J."/>
            <person name="Schmidlin K."/>
            <person name="Kraberger S."/>
            <person name="Fontenele R.S."/>
            <person name="Herckes P."/>
            <person name="Fraser M."/>
            <person name="Garcia-Pichel F."/>
            <person name="Varsani A."/>
        </authorList>
    </citation>
    <scope>NUCLEOTIDE SEQUENCE</scope>
    <source>
        <strain evidence="15">D1_740</strain>
        <strain evidence="16">D6_515</strain>
    </source>
</reference>
<dbReference type="GO" id="GO:0006260">
    <property type="term" value="P:DNA replication"/>
    <property type="evidence" value="ECO:0007669"/>
    <property type="project" value="UniProtKB-KW"/>
</dbReference>
<organism evidence="16">
    <name type="scientific">Genomoviridae sp</name>
    <dbReference type="NCBI Taxonomy" id="2202565"/>
    <lineage>
        <taxon>Viruses</taxon>
        <taxon>Monodnaviria</taxon>
        <taxon>Shotokuvirae</taxon>
        <taxon>Cressdnaviricota</taxon>
        <taxon>Repensiviricetes</taxon>
        <taxon>Geplafuvirales</taxon>
        <taxon>Genomoviridae</taxon>
    </lineage>
</organism>
<keyword evidence="10" id="KW-0255">Endonuclease</keyword>
<sequence length="341" mass="39594">MPRFRCRARNFIITFPQVSEDVQPRFDDGTPFLERVTADFGNPLCCRLGRERHADGGIHYHVYLGFDKIVSVNSATAFDYFGAHGNIKSIRRTPHKVFDYVGKDGDIRLEHGEPPTEARSREGTDSNKWHDIIGCDTKESFLSAVREQAPRDWLLSNQRILEYANLYYPEEKPEYEAPHITVERERYPEISEWENQAAIGDCRPERVKSLILWGPTRTGKTLYARSLGKHAYFNLQFNMDEFSDDCQYAVFDDIQGGFEYFHSYKGWLGAQKQFVITDKYRKKRTIYWGKPSIMCMNEDPHFAKGVDYDWLINNCVIVNVVDPICIVSSPPPSTEYRTEQI</sequence>
<dbReference type="EMBL" id="MW678930">
    <property type="protein sequence ID" value="QXN75575.1"/>
    <property type="molecule type" value="Genomic_DNA"/>
</dbReference>
<keyword evidence="6" id="KW-0235">DNA replication</keyword>
<dbReference type="PRINTS" id="PR00228">
    <property type="entry name" value="GEMCOATCLVL1"/>
</dbReference>
<evidence type="ECO:0000256" key="1">
    <source>
        <dbReference type="ARBA" id="ARBA00004147"/>
    </source>
</evidence>
<dbReference type="GO" id="GO:0005198">
    <property type="term" value="F:structural molecule activity"/>
    <property type="evidence" value="ECO:0007669"/>
    <property type="project" value="InterPro"/>
</dbReference>
<dbReference type="InterPro" id="IPR049912">
    <property type="entry name" value="CRESS_DNA_REP"/>
</dbReference>
<keyword evidence="7" id="KW-0540">Nuclease</keyword>
<accession>A0A8F5MKX4</accession>
<dbReference type="GO" id="GO:0000166">
    <property type="term" value="F:nucleotide binding"/>
    <property type="evidence" value="ECO:0007669"/>
    <property type="project" value="UniProtKB-KW"/>
</dbReference>
<keyword evidence="3" id="KW-1048">Host nucleus</keyword>
<keyword evidence="9" id="KW-0547">Nucleotide-binding</keyword>
<dbReference type="InterPro" id="IPR027417">
    <property type="entry name" value="P-loop_NTPase"/>
</dbReference>
<evidence type="ECO:0000256" key="5">
    <source>
        <dbReference type="ARBA" id="ARBA00022695"/>
    </source>
</evidence>
<evidence type="ECO:0000256" key="13">
    <source>
        <dbReference type="ARBA" id="ARBA00023125"/>
    </source>
</evidence>
<keyword evidence="12" id="KW-0190">Covalent protein-DNA linkage</keyword>
<evidence type="ECO:0000256" key="6">
    <source>
        <dbReference type="ARBA" id="ARBA00022705"/>
    </source>
</evidence>
<protein>
    <recommendedName>
        <fullName evidence="2">Replication-associated protein</fullName>
    </recommendedName>
</protein>
<evidence type="ECO:0000256" key="8">
    <source>
        <dbReference type="ARBA" id="ARBA00022723"/>
    </source>
</evidence>
<keyword evidence="13" id="KW-0238">DNA-binding</keyword>
<dbReference type="SUPFAM" id="SSF55464">
    <property type="entry name" value="Origin of replication-binding domain, RBD-like"/>
    <property type="match status" value="1"/>
</dbReference>
<dbReference type="GO" id="GO:0003677">
    <property type="term" value="F:DNA binding"/>
    <property type="evidence" value="ECO:0007669"/>
    <property type="project" value="UniProtKB-KW"/>
</dbReference>
<evidence type="ECO:0000313" key="15">
    <source>
        <dbReference type="EMBL" id="QXN75567.1"/>
    </source>
</evidence>
<dbReference type="Gene3D" id="3.40.1310.20">
    <property type="match status" value="1"/>
</dbReference>
<keyword evidence="5" id="KW-0548">Nucleotidyltransferase</keyword>
<comment type="subcellular location">
    <subcellularLocation>
        <location evidence="1">Host nucleus</location>
    </subcellularLocation>
</comment>
<keyword evidence="4" id="KW-0808">Transferase</keyword>
<dbReference type="PROSITE" id="PS52020">
    <property type="entry name" value="CRESS_DNA_REP"/>
    <property type="match status" value="1"/>
</dbReference>
<dbReference type="GO" id="GO:0042025">
    <property type="term" value="C:host cell nucleus"/>
    <property type="evidence" value="ECO:0007669"/>
    <property type="project" value="UniProtKB-SubCell"/>
</dbReference>
<evidence type="ECO:0000256" key="7">
    <source>
        <dbReference type="ARBA" id="ARBA00022722"/>
    </source>
</evidence>
<dbReference type="GO" id="GO:0016888">
    <property type="term" value="F:DNA endonuclease activity, producing 5'-phosphomonoesters"/>
    <property type="evidence" value="ECO:0007669"/>
    <property type="project" value="InterPro"/>
</dbReference>
<dbReference type="Gene3D" id="3.40.50.300">
    <property type="entry name" value="P-loop containing nucleotide triphosphate hydrolases"/>
    <property type="match status" value="1"/>
</dbReference>